<organism evidence="2 3">
    <name type="scientific">Chenggangzhangella methanolivorans</name>
    <dbReference type="NCBI Taxonomy" id="1437009"/>
    <lineage>
        <taxon>Bacteria</taxon>
        <taxon>Pseudomonadati</taxon>
        <taxon>Pseudomonadota</taxon>
        <taxon>Alphaproteobacteria</taxon>
        <taxon>Hyphomicrobiales</taxon>
        <taxon>Methylopilaceae</taxon>
        <taxon>Chenggangzhangella</taxon>
    </lineage>
</organism>
<protein>
    <submittedName>
        <fullName evidence="2">Uncharacterized protein</fullName>
    </submittedName>
</protein>
<proteinExistence type="predicted"/>
<dbReference type="AlphaFoldDB" id="A0A9E6R779"/>
<evidence type="ECO:0000313" key="3">
    <source>
        <dbReference type="Proteomes" id="UP000825701"/>
    </source>
</evidence>
<evidence type="ECO:0000313" key="2">
    <source>
        <dbReference type="EMBL" id="QZN98559.1"/>
    </source>
</evidence>
<keyword evidence="3" id="KW-1185">Reference proteome</keyword>
<feature type="signal peptide" evidence="1">
    <location>
        <begin position="1"/>
        <end position="23"/>
    </location>
</feature>
<sequence length="240" mass="26454">MNRRGFLTATAATPLLVVPFAGAAAGASVELVTLADTAFAADKVHILALNERDQAKVRMIALIGDPPPLARWHGAVDRRLDIGGQPDMFDYAGFRFELFDRSSDGVERRRWVIDAARTQHLRTHERLIRGDTSSAEYLSTRVSAAIAYEVKKVEALKRSGLEAAEHEVSRTEYIAQRAARAVIDFRIETLSELTLKVRAWEALKRADHYGGNLNSATIVVMADALRICGTSSDRSVLSIH</sequence>
<reference evidence="2" key="1">
    <citation type="submission" date="2021-08" db="EMBL/GenBank/DDBJ databases">
        <authorList>
            <person name="Zhang H."/>
            <person name="Xu M."/>
            <person name="Yu Z."/>
            <person name="Yang L."/>
            <person name="Cai Y."/>
        </authorList>
    </citation>
    <scope>NUCLEOTIDE SEQUENCE</scope>
    <source>
        <strain evidence="2">CHL1</strain>
    </source>
</reference>
<dbReference type="EMBL" id="CP081869">
    <property type="protein sequence ID" value="QZN98559.1"/>
    <property type="molecule type" value="Genomic_DNA"/>
</dbReference>
<feature type="chain" id="PRO_5038725025" evidence="1">
    <location>
        <begin position="24"/>
        <end position="240"/>
    </location>
</feature>
<evidence type="ECO:0000256" key="1">
    <source>
        <dbReference type="SAM" id="SignalP"/>
    </source>
</evidence>
<accession>A0A9E6R779</accession>
<name>A0A9E6R779_9HYPH</name>
<dbReference type="KEGG" id="cmet:K6K41_16105"/>
<dbReference type="Proteomes" id="UP000825701">
    <property type="component" value="Chromosome"/>
</dbReference>
<gene>
    <name evidence="2" type="ORF">K6K41_16105</name>
</gene>
<dbReference type="RefSeq" id="WP_261401491.1">
    <property type="nucleotide sequence ID" value="NZ_CP081869.1"/>
</dbReference>
<keyword evidence="1" id="KW-0732">Signal</keyword>